<dbReference type="InterPro" id="IPR036691">
    <property type="entry name" value="Endo/exonu/phosph_ase_sf"/>
</dbReference>
<dbReference type="PANTHER" id="PTHR31286">
    <property type="entry name" value="GLYCINE-RICH CELL WALL STRUCTURAL PROTEIN 1.8-LIKE"/>
    <property type="match status" value="1"/>
</dbReference>
<dbReference type="Pfam" id="PF03372">
    <property type="entry name" value="Exo_endo_phos"/>
    <property type="match status" value="1"/>
</dbReference>
<comment type="caution">
    <text evidence="4">The sequence shown here is derived from an EMBL/GenBank/DDBJ whole genome shotgun (WGS) entry which is preliminary data.</text>
</comment>
<feature type="domain" description="Endonuclease/exonuclease/phosphatase" evidence="2">
    <location>
        <begin position="447"/>
        <end position="597"/>
    </location>
</feature>
<dbReference type="InterPro" id="IPR005135">
    <property type="entry name" value="Endo/exonuclease/phosphatase"/>
</dbReference>
<dbReference type="InterPro" id="IPR040256">
    <property type="entry name" value="At4g02000-like"/>
</dbReference>
<sequence>MSKFEVWNYCAVGYISGKSTGFKALNSIIANVWKTEATLTIHETGWLIYRFKSEEDKLAVIRGGPYLVYGRPLVLRPMTKFFDFSCEEMSRVPVWVKFPSLPLCCWSPICLSKIASVIGKPIQCDQLTSNLSRMSYARVLVEIDLLEELRHTVEIALPDGPTLHQKVVYETLPKYCNFCHVLGHSRLLCSKAAASTNKVPCSQPQSQDDVDRENVFNRLGPQTSLVSSPPPMHGQPHAISIKWMLCPLPHLCMASPTAISINRMLCPLPHPCMVSPTAISINRLCPLPHLCMVSHTAILINKTLRTYSRQRVHLTIQLVGLRWILARLASCAKGKEVVGSGRVPHSPPTPPASMSTGQHPPLSPRPNLLSAIPCDGHAQDRPPTAPLKIPCEGRITAQLLLWELGTFVNVYPVEVADQCGVRTRNQKQLWSRRKGTPFHCSPMIIYSWNVRGLNNPLKQHEVVSLMKKNKLDVCGLLETKMLPARIASMHARRLKLWKYLSNAESAHTARILLFWKPDTVHVTLLASSAQAIHVSISCLISHVSFKATFVYGFNSITARRPLWEDLRSWNSSHPWLILGDFNSLLSSSDKHNGEAISSYEVSDFNGCCLDIGLRGC</sequence>
<evidence type="ECO:0000259" key="2">
    <source>
        <dbReference type="Pfam" id="PF03372"/>
    </source>
</evidence>
<evidence type="ECO:0000313" key="4">
    <source>
        <dbReference type="EMBL" id="TKR85362.1"/>
    </source>
</evidence>
<evidence type="ECO:0000259" key="3">
    <source>
        <dbReference type="Pfam" id="PF14111"/>
    </source>
</evidence>
<evidence type="ECO:0000256" key="1">
    <source>
        <dbReference type="SAM" id="MobiDB-lite"/>
    </source>
</evidence>
<accession>A0A4U5NQR7</accession>
<feature type="region of interest" description="Disordered" evidence="1">
    <location>
        <begin position="338"/>
        <end position="362"/>
    </location>
</feature>
<dbReference type="PANTHER" id="PTHR31286:SF180">
    <property type="entry name" value="OS10G0362600 PROTEIN"/>
    <property type="match status" value="1"/>
</dbReference>
<dbReference type="Gene3D" id="3.60.10.10">
    <property type="entry name" value="Endonuclease/exonuclease/phosphatase"/>
    <property type="match status" value="1"/>
</dbReference>
<dbReference type="SUPFAM" id="SSF56219">
    <property type="entry name" value="DNase I-like"/>
    <property type="match status" value="1"/>
</dbReference>
<name>A0A4U5NQR7_POPAL</name>
<dbReference type="Pfam" id="PF14111">
    <property type="entry name" value="DUF4283"/>
    <property type="match status" value="1"/>
</dbReference>
<gene>
    <name evidence="4" type="ORF">D5086_0000248430</name>
</gene>
<dbReference type="InterPro" id="IPR025558">
    <property type="entry name" value="DUF4283"/>
</dbReference>
<protein>
    <submittedName>
        <fullName evidence="4">Uncharacterized protein</fullName>
    </submittedName>
</protein>
<proteinExistence type="predicted"/>
<dbReference type="GO" id="GO:0003824">
    <property type="term" value="F:catalytic activity"/>
    <property type="evidence" value="ECO:0007669"/>
    <property type="project" value="InterPro"/>
</dbReference>
<dbReference type="AlphaFoldDB" id="A0A4U5NQR7"/>
<dbReference type="EMBL" id="RCHU01000948">
    <property type="protein sequence ID" value="TKR85362.1"/>
    <property type="molecule type" value="Genomic_DNA"/>
</dbReference>
<reference evidence="4" key="1">
    <citation type="submission" date="2018-10" db="EMBL/GenBank/DDBJ databases">
        <title>Population genomic analysis revealed the cold adaptation of white poplar.</title>
        <authorList>
            <person name="Liu Y.-J."/>
        </authorList>
    </citation>
    <scope>NUCLEOTIDE SEQUENCE [LARGE SCALE GENOMIC DNA]</scope>
    <source>
        <strain evidence="4">PAL-ZL1</strain>
    </source>
</reference>
<organism evidence="4">
    <name type="scientific">Populus alba</name>
    <name type="common">White poplar</name>
    <dbReference type="NCBI Taxonomy" id="43335"/>
    <lineage>
        <taxon>Eukaryota</taxon>
        <taxon>Viridiplantae</taxon>
        <taxon>Streptophyta</taxon>
        <taxon>Embryophyta</taxon>
        <taxon>Tracheophyta</taxon>
        <taxon>Spermatophyta</taxon>
        <taxon>Magnoliopsida</taxon>
        <taxon>eudicotyledons</taxon>
        <taxon>Gunneridae</taxon>
        <taxon>Pentapetalae</taxon>
        <taxon>rosids</taxon>
        <taxon>fabids</taxon>
        <taxon>Malpighiales</taxon>
        <taxon>Salicaceae</taxon>
        <taxon>Saliceae</taxon>
        <taxon>Populus</taxon>
    </lineage>
</organism>
<feature type="domain" description="DUF4283" evidence="3">
    <location>
        <begin position="5"/>
        <end position="84"/>
    </location>
</feature>
<dbReference type="STRING" id="43335.A0A4U5NQR7"/>